<sequence>MFLSKNIIRTPLLNTLLTAFYLERKLTKTQITKISLEEAASELIETKLSLRLQGHLILGFVRIYVKQFKYIIDECFLIINLIDKQDKLDRTSKKKAKNVLPVNLDRLVLEQSLDFDTSVFDETSNEHDFFEPSMVDLGPSFNSEIEIPRGDGLSMINDFEPTHFGSNIILNESSVVHKPKKRRIIDNEIEYESDVFREKIRNVNLMPIRPIVSAKKDDFGINLPKEILNFFNQNLLKKESIEVYRDDVPDFGVDHDFFVPDVSSHGVSLHEPVAFDNLTSFADPEIEKESVILSYNTLPDNFVFNNIVNIYDRVGKTQAFMNLLELCESEKVHATQNQPHGNIFCEKVY</sequence>
<gene>
    <name evidence="4" type="ORF">EDEG_02309</name>
</gene>
<reference evidence="5" key="2">
    <citation type="submission" date="2015-07" db="EMBL/GenBank/DDBJ databases">
        <title>Contrasting host-pathogen interactions and genome evolution in two generalist and specialist microsporidian pathogens of mosquitoes.</title>
        <authorList>
            <consortium name="The Broad Institute Genomics Platform"/>
            <consortium name="The Broad Institute Genome Sequencing Center for Infectious Disease"/>
            <person name="Cuomo C.A."/>
            <person name="Sanscrainte N.D."/>
            <person name="Goldberg J.M."/>
            <person name="Heiman D."/>
            <person name="Young S."/>
            <person name="Zeng Q."/>
            <person name="Becnel J.J."/>
            <person name="Birren B.W."/>
        </authorList>
    </citation>
    <scope>NUCLEOTIDE SEQUENCE [LARGE SCALE GENOMIC DNA]</scope>
    <source>
        <strain evidence="5">USNM 41457</strain>
    </source>
</reference>
<dbReference type="Pfam" id="PF04825">
    <property type="entry name" value="Rad21_Rec8_N"/>
    <property type="match status" value="1"/>
</dbReference>
<dbReference type="GO" id="GO:0005634">
    <property type="term" value="C:nucleus"/>
    <property type="evidence" value="ECO:0007669"/>
    <property type="project" value="UniProtKB-SubCell"/>
</dbReference>
<accession>J9DPR7</accession>
<dbReference type="GO" id="GO:0008278">
    <property type="term" value="C:cohesin complex"/>
    <property type="evidence" value="ECO:0007669"/>
    <property type="project" value="InterPro"/>
</dbReference>
<dbReference type="STRING" id="1003232.J9DPR7"/>
<dbReference type="GO" id="GO:1990414">
    <property type="term" value="P:replication-born double-strand break repair via sister chromatid exchange"/>
    <property type="evidence" value="ECO:0007669"/>
    <property type="project" value="TreeGrafter"/>
</dbReference>
<evidence type="ECO:0000256" key="2">
    <source>
        <dbReference type="ARBA" id="ARBA00023242"/>
    </source>
</evidence>
<evidence type="ECO:0000313" key="5">
    <source>
        <dbReference type="Proteomes" id="UP000003163"/>
    </source>
</evidence>
<dbReference type="InterPro" id="IPR039781">
    <property type="entry name" value="Rad21/Rec8-like"/>
</dbReference>
<dbReference type="InterPro" id="IPR006910">
    <property type="entry name" value="Rad21_Rec8_N"/>
</dbReference>
<dbReference type="EMBL" id="AFBI03000040">
    <property type="protein sequence ID" value="EJW03352.1"/>
    <property type="molecule type" value="Genomic_DNA"/>
</dbReference>
<name>J9DPR7_EDHAE</name>
<organism evidence="4 5">
    <name type="scientific">Edhazardia aedis (strain USNM 41457)</name>
    <name type="common">Microsporidian parasite</name>
    <dbReference type="NCBI Taxonomy" id="1003232"/>
    <lineage>
        <taxon>Eukaryota</taxon>
        <taxon>Fungi</taxon>
        <taxon>Fungi incertae sedis</taxon>
        <taxon>Microsporidia</taxon>
        <taxon>Edhazardia</taxon>
    </lineage>
</organism>
<protein>
    <recommendedName>
        <fullName evidence="3">Rad21/Rec8-like protein N-terminal domain-containing protein</fullName>
    </recommendedName>
</protein>
<dbReference type="AlphaFoldDB" id="J9DPR7"/>
<evidence type="ECO:0000256" key="1">
    <source>
        <dbReference type="ARBA" id="ARBA00004123"/>
    </source>
</evidence>
<feature type="domain" description="Rad21/Rec8-like protein N-terminal" evidence="3">
    <location>
        <begin position="1"/>
        <end position="92"/>
    </location>
</feature>
<evidence type="ECO:0000313" key="4">
    <source>
        <dbReference type="EMBL" id="EJW03352.1"/>
    </source>
</evidence>
<evidence type="ECO:0000259" key="3">
    <source>
        <dbReference type="Pfam" id="PF04825"/>
    </source>
</evidence>
<dbReference type="PANTHER" id="PTHR12585">
    <property type="entry name" value="SCC1 / RAD21 FAMILY MEMBER"/>
    <property type="match status" value="1"/>
</dbReference>
<dbReference type="PANTHER" id="PTHR12585:SF69">
    <property type="entry name" value="FI11703P"/>
    <property type="match status" value="1"/>
</dbReference>
<comment type="caution">
    <text evidence="4">The sequence shown here is derived from an EMBL/GenBank/DDBJ whole genome shotgun (WGS) entry which is preliminary data.</text>
</comment>
<comment type="subcellular location">
    <subcellularLocation>
        <location evidence="1">Nucleus</location>
    </subcellularLocation>
</comment>
<dbReference type="HOGENOM" id="CLU_821425_0_0_1"/>
<keyword evidence="2" id="KW-0539">Nucleus</keyword>
<dbReference type="InParanoid" id="J9DPR7"/>
<dbReference type="VEuPathDB" id="MicrosporidiaDB:EDEG_02309"/>
<dbReference type="GO" id="GO:0007062">
    <property type="term" value="P:sister chromatid cohesion"/>
    <property type="evidence" value="ECO:0007669"/>
    <property type="project" value="InterPro"/>
</dbReference>
<dbReference type="OMA" id="ESSIWID"/>
<dbReference type="Proteomes" id="UP000003163">
    <property type="component" value="Unassembled WGS sequence"/>
</dbReference>
<dbReference type="OrthoDB" id="2194777at2759"/>
<proteinExistence type="predicted"/>
<reference evidence="4 5" key="1">
    <citation type="submission" date="2011-08" db="EMBL/GenBank/DDBJ databases">
        <authorList>
            <person name="Liu Z.J."/>
            <person name="Shi F.L."/>
            <person name="Lu J.Q."/>
            <person name="Li M."/>
            <person name="Wang Z.L."/>
        </authorList>
    </citation>
    <scope>NUCLEOTIDE SEQUENCE [LARGE SCALE GENOMIC DNA]</scope>
    <source>
        <strain evidence="4 5">USNM 41457</strain>
    </source>
</reference>
<keyword evidence="5" id="KW-1185">Reference proteome</keyword>
<dbReference type="GO" id="GO:0003682">
    <property type="term" value="F:chromatin binding"/>
    <property type="evidence" value="ECO:0007669"/>
    <property type="project" value="TreeGrafter"/>
</dbReference>